<dbReference type="GO" id="GO:0071949">
    <property type="term" value="F:FAD binding"/>
    <property type="evidence" value="ECO:0007669"/>
    <property type="project" value="InterPro"/>
</dbReference>
<accession>S8DY05</accession>
<dbReference type="PROSITE" id="PS00862">
    <property type="entry name" value="OX2_COVAL_FAD"/>
    <property type="match status" value="1"/>
</dbReference>
<comment type="similarity">
    <text evidence="2">Belongs to the oxygen-dependent FAD-linked oxidoreductase family.</text>
</comment>
<evidence type="ECO:0000256" key="5">
    <source>
        <dbReference type="ARBA" id="ARBA00023002"/>
    </source>
</evidence>
<dbReference type="InterPro" id="IPR006094">
    <property type="entry name" value="Oxid_FAD_bind_N"/>
</dbReference>
<dbReference type="InParanoid" id="S8DY05"/>
<reference evidence="8 9" key="1">
    <citation type="journal article" date="2012" name="Science">
        <title>The Paleozoic origin of enzymatic lignin decomposition reconstructed from 31 fungal genomes.</title>
        <authorList>
            <person name="Floudas D."/>
            <person name="Binder M."/>
            <person name="Riley R."/>
            <person name="Barry K."/>
            <person name="Blanchette R.A."/>
            <person name="Henrissat B."/>
            <person name="Martinez A.T."/>
            <person name="Otillar R."/>
            <person name="Spatafora J.W."/>
            <person name="Yadav J.S."/>
            <person name="Aerts A."/>
            <person name="Benoit I."/>
            <person name="Boyd A."/>
            <person name="Carlson A."/>
            <person name="Copeland A."/>
            <person name="Coutinho P.M."/>
            <person name="de Vries R.P."/>
            <person name="Ferreira P."/>
            <person name="Findley K."/>
            <person name="Foster B."/>
            <person name="Gaskell J."/>
            <person name="Glotzer D."/>
            <person name="Gorecki P."/>
            <person name="Heitman J."/>
            <person name="Hesse C."/>
            <person name="Hori C."/>
            <person name="Igarashi K."/>
            <person name="Jurgens J.A."/>
            <person name="Kallen N."/>
            <person name="Kersten P."/>
            <person name="Kohler A."/>
            <person name="Kuees U."/>
            <person name="Kumar T.K.A."/>
            <person name="Kuo A."/>
            <person name="LaButti K."/>
            <person name="Larrondo L.F."/>
            <person name="Lindquist E."/>
            <person name="Ling A."/>
            <person name="Lombard V."/>
            <person name="Lucas S."/>
            <person name="Lundell T."/>
            <person name="Martin R."/>
            <person name="McLaughlin D.J."/>
            <person name="Morgenstern I."/>
            <person name="Morin E."/>
            <person name="Murat C."/>
            <person name="Nagy L.G."/>
            <person name="Nolan M."/>
            <person name="Ohm R.A."/>
            <person name="Patyshakuliyeva A."/>
            <person name="Rokas A."/>
            <person name="Ruiz-Duenas F.J."/>
            <person name="Sabat G."/>
            <person name="Salamov A."/>
            <person name="Samejima M."/>
            <person name="Schmutz J."/>
            <person name="Slot J.C."/>
            <person name="St John F."/>
            <person name="Stenlid J."/>
            <person name="Sun H."/>
            <person name="Sun S."/>
            <person name="Syed K."/>
            <person name="Tsang A."/>
            <person name="Wiebenga A."/>
            <person name="Young D."/>
            <person name="Pisabarro A."/>
            <person name="Eastwood D.C."/>
            <person name="Martin F."/>
            <person name="Cullen D."/>
            <person name="Grigoriev I.V."/>
            <person name="Hibbett D.S."/>
        </authorList>
    </citation>
    <scope>NUCLEOTIDE SEQUENCE</scope>
    <source>
        <strain evidence="9">FP-58527</strain>
    </source>
</reference>
<proteinExistence type="inferred from homology"/>
<comment type="cofactor">
    <cofactor evidence="1">
        <name>FAD</name>
        <dbReference type="ChEBI" id="CHEBI:57692"/>
    </cofactor>
</comment>
<dbReference type="InterPro" id="IPR050416">
    <property type="entry name" value="FAD-linked_Oxidoreductase"/>
</dbReference>
<dbReference type="PROSITE" id="PS51387">
    <property type="entry name" value="FAD_PCMH"/>
    <property type="match status" value="1"/>
</dbReference>
<keyword evidence="6" id="KW-0732">Signal</keyword>
<dbReference type="PANTHER" id="PTHR42973:SF39">
    <property type="entry name" value="FAD-BINDING PCMH-TYPE DOMAIN-CONTAINING PROTEIN"/>
    <property type="match status" value="1"/>
</dbReference>
<dbReference type="Pfam" id="PF08031">
    <property type="entry name" value="BBE"/>
    <property type="match status" value="1"/>
</dbReference>
<dbReference type="Proteomes" id="UP000015241">
    <property type="component" value="Unassembled WGS sequence"/>
</dbReference>
<dbReference type="SUPFAM" id="SSF56176">
    <property type="entry name" value="FAD-binding/transporter-associated domain-like"/>
    <property type="match status" value="1"/>
</dbReference>
<dbReference type="eggNOG" id="ENOG502QVGN">
    <property type="taxonomic scope" value="Eukaryota"/>
</dbReference>
<keyword evidence="3" id="KW-0285">Flavoprotein</keyword>
<dbReference type="OrthoDB" id="415825at2759"/>
<feature type="chain" id="PRO_5004562685" description="FAD-binding PCMH-type domain-containing protein" evidence="6">
    <location>
        <begin position="22"/>
        <end position="499"/>
    </location>
</feature>
<dbReference type="InterPro" id="IPR016166">
    <property type="entry name" value="FAD-bd_PCMH"/>
</dbReference>
<evidence type="ECO:0000259" key="7">
    <source>
        <dbReference type="PROSITE" id="PS51387"/>
    </source>
</evidence>
<dbReference type="Gene3D" id="3.40.462.20">
    <property type="match status" value="1"/>
</dbReference>
<dbReference type="InterPro" id="IPR012951">
    <property type="entry name" value="BBE"/>
</dbReference>
<feature type="domain" description="FAD-binding PCMH-type" evidence="7">
    <location>
        <begin position="56"/>
        <end position="229"/>
    </location>
</feature>
<evidence type="ECO:0000256" key="1">
    <source>
        <dbReference type="ARBA" id="ARBA00001974"/>
    </source>
</evidence>
<dbReference type="InterPro" id="IPR036318">
    <property type="entry name" value="FAD-bd_PCMH-like_sf"/>
</dbReference>
<evidence type="ECO:0000256" key="2">
    <source>
        <dbReference type="ARBA" id="ARBA00005466"/>
    </source>
</evidence>
<dbReference type="AlphaFoldDB" id="S8DY05"/>
<organism evidence="8 9">
    <name type="scientific">Fomitopsis schrenkii</name>
    <name type="common">Brown rot fungus</name>
    <dbReference type="NCBI Taxonomy" id="2126942"/>
    <lineage>
        <taxon>Eukaryota</taxon>
        <taxon>Fungi</taxon>
        <taxon>Dikarya</taxon>
        <taxon>Basidiomycota</taxon>
        <taxon>Agaricomycotina</taxon>
        <taxon>Agaricomycetes</taxon>
        <taxon>Polyporales</taxon>
        <taxon>Fomitopsis</taxon>
    </lineage>
</organism>
<keyword evidence="9" id="KW-1185">Reference proteome</keyword>
<evidence type="ECO:0000313" key="9">
    <source>
        <dbReference type="Proteomes" id="UP000015241"/>
    </source>
</evidence>
<protein>
    <recommendedName>
        <fullName evidence="7">FAD-binding PCMH-type domain-containing protein</fullName>
    </recommendedName>
</protein>
<keyword evidence="4" id="KW-0274">FAD</keyword>
<dbReference type="Gene3D" id="3.30.465.10">
    <property type="match status" value="1"/>
</dbReference>
<keyword evidence="5" id="KW-0560">Oxidoreductase</keyword>
<evidence type="ECO:0000256" key="4">
    <source>
        <dbReference type="ARBA" id="ARBA00022827"/>
    </source>
</evidence>
<dbReference type="HOGENOM" id="CLU_018354_10_1_1"/>
<evidence type="ECO:0000256" key="3">
    <source>
        <dbReference type="ARBA" id="ARBA00022630"/>
    </source>
</evidence>
<dbReference type="PANTHER" id="PTHR42973">
    <property type="entry name" value="BINDING OXIDOREDUCTASE, PUTATIVE (AFU_ORTHOLOGUE AFUA_1G17690)-RELATED"/>
    <property type="match status" value="1"/>
</dbReference>
<dbReference type="InterPro" id="IPR016169">
    <property type="entry name" value="FAD-bd_PCMH_sub2"/>
</dbReference>
<dbReference type="GO" id="GO:0016491">
    <property type="term" value="F:oxidoreductase activity"/>
    <property type="evidence" value="ECO:0007669"/>
    <property type="project" value="UniProtKB-KW"/>
</dbReference>
<dbReference type="InterPro" id="IPR006093">
    <property type="entry name" value="Oxy_OxRdtase_FAD_BS"/>
</dbReference>
<dbReference type="STRING" id="743788.S8DY05"/>
<sequence length="499" mass="53925">MLKSVLGLSLVYLSTLGGVVGSSPSLQSILGNNSIKIYFPGEPGYQDASRAFNLRLDFKPIAVAYPNSTEEVAEVVKAGAFLGLPVNARSGGHSYAGYGLGGADGHVIVDLSNFKDIKVDNSTGIAVVGAGNRVGDIAVGLFDQAGRAIPHGTCALIGIGGHTSFGGYGFTSRQWGLTLDNVVGATVVLANGTIVNVSTTAYTDLFWALRGAGPSFGIITHFYFQTYEAPAQPTFFSYAWSLPLDQAIEGISTYQTFSFSSLVPKEIGFELDLTKGTNEGEVTLNLVGSYYGSPDQFSAIVQPFLNAMTSPLQVNVTSWLENLVLLAGGPLASMPTSVATENNTFYAKSLTTPSDQPMSHEAIATLASWMSVEGWYTDTAWFVQLELYGGNSSRINQIPSNATAYFNRHDLWTIQFYTSSPNAEPPFPREGFVFLDGLVASITANEPESYRYGAYPNYVDPRLPPPEWHALYYGSNLERLEQIKTEVDPQNVFRWPQSM</sequence>
<gene>
    <name evidence="8" type="ORF">FOMPIDRAFT_55287</name>
</gene>
<evidence type="ECO:0000313" key="8">
    <source>
        <dbReference type="EMBL" id="EPS97931.1"/>
    </source>
</evidence>
<name>S8DY05_FOMSC</name>
<evidence type="ECO:0000256" key="6">
    <source>
        <dbReference type="SAM" id="SignalP"/>
    </source>
</evidence>
<dbReference type="Pfam" id="PF01565">
    <property type="entry name" value="FAD_binding_4"/>
    <property type="match status" value="1"/>
</dbReference>
<feature type="signal peptide" evidence="6">
    <location>
        <begin position="1"/>
        <end position="21"/>
    </location>
</feature>
<dbReference type="EMBL" id="KE504171">
    <property type="protein sequence ID" value="EPS97931.1"/>
    <property type="molecule type" value="Genomic_DNA"/>
</dbReference>